<dbReference type="AlphaFoldDB" id="X0W6M0"/>
<protein>
    <submittedName>
        <fullName evidence="1">Uncharacterized protein</fullName>
    </submittedName>
</protein>
<reference evidence="1" key="1">
    <citation type="journal article" date="2014" name="Front. Microbiol.">
        <title>High frequency of phylogenetically diverse reductive dehalogenase-homologous genes in deep subseafloor sedimentary metagenomes.</title>
        <authorList>
            <person name="Kawai M."/>
            <person name="Futagami T."/>
            <person name="Toyoda A."/>
            <person name="Takaki Y."/>
            <person name="Nishi S."/>
            <person name="Hori S."/>
            <person name="Arai W."/>
            <person name="Tsubouchi T."/>
            <person name="Morono Y."/>
            <person name="Uchiyama I."/>
            <person name="Ito T."/>
            <person name="Fujiyama A."/>
            <person name="Inagaki F."/>
            <person name="Takami H."/>
        </authorList>
    </citation>
    <scope>NUCLEOTIDE SEQUENCE</scope>
    <source>
        <strain evidence="1">Expedition CK06-06</strain>
    </source>
</reference>
<feature type="non-terminal residue" evidence="1">
    <location>
        <position position="262"/>
    </location>
</feature>
<dbReference type="EMBL" id="BARS01032167">
    <property type="protein sequence ID" value="GAG26220.1"/>
    <property type="molecule type" value="Genomic_DNA"/>
</dbReference>
<proteinExistence type="predicted"/>
<feature type="non-terminal residue" evidence="1">
    <location>
        <position position="1"/>
    </location>
</feature>
<sequence length="262" mass="27005">FGVGDGETTRSMMVKVGPDGKARTFELKDGEWAERELGDIEGCQGIKIVSPGDEEGKCIILRTLDGDDHEIIIEDTGLIRKEVKVVTTGDKKMTRSMVVKIGPDGKVHVVEPKGGEWIERDLDGDSKVKILRAGSGEGECVILCGPDAGDGEKVIKVVAGVGECCEMMTAGACCEGGAPCQGECEMQKGGCSGGASPCEGACGMKGRGWLDRPNPCDAASPLLRVRRGSMGSGSPCGGGSGACGQAMATPCEMECTGGTAAR</sequence>
<gene>
    <name evidence="1" type="ORF">S01H1_49956</name>
</gene>
<comment type="caution">
    <text evidence="1">The sequence shown here is derived from an EMBL/GenBank/DDBJ whole genome shotgun (WGS) entry which is preliminary data.</text>
</comment>
<accession>X0W6M0</accession>
<evidence type="ECO:0000313" key="1">
    <source>
        <dbReference type="EMBL" id="GAG26220.1"/>
    </source>
</evidence>
<organism evidence="1">
    <name type="scientific">marine sediment metagenome</name>
    <dbReference type="NCBI Taxonomy" id="412755"/>
    <lineage>
        <taxon>unclassified sequences</taxon>
        <taxon>metagenomes</taxon>
        <taxon>ecological metagenomes</taxon>
    </lineage>
</organism>
<name>X0W6M0_9ZZZZ</name>